<name>A0A7C9P498_9PROT</name>
<accession>A0A7C9P498</accession>
<reference evidence="3 4" key="1">
    <citation type="submission" date="2019-09" db="EMBL/GenBank/DDBJ databases">
        <title>H2 Metabolism Revealed by Metagenomic Analysis in Subglacial Sediment of East Antarctica.</title>
        <authorList>
            <person name="Yang Z."/>
            <person name="Zhang Y."/>
            <person name="Lv Y."/>
            <person name="Yan W."/>
            <person name="Xiao X."/>
            <person name="Sun B."/>
            <person name="Ma H."/>
        </authorList>
    </citation>
    <scope>NUCLEOTIDE SEQUENCE [LARGE SCALE GENOMIC DNA]</scope>
    <source>
        <strain evidence="3">Bin2_2</strain>
    </source>
</reference>
<dbReference type="InterPro" id="IPR000361">
    <property type="entry name" value="ATAP_core_dom"/>
</dbReference>
<proteinExistence type="predicted"/>
<evidence type="ECO:0000313" key="4">
    <source>
        <dbReference type="Proteomes" id="UP000483432"/>
    </source>
</evidence>
<sequence length="121" mass="13054">MIKITDAAAEQIRAVANNPDVFGMILRVAATQEDDGSVNYAMGFDHERELDEQLICNKVEILIASSSTPYLQGVTLDFVEMGPGDMRFIFIPPFSAEDATEPESEPDAGKESGAGPETATE</sequence>
<evidence type="ECO:0000259" key="2">
    <source>
        <dbReference type="Pfam" id="PF01521"/>
    </source>
</evidence>
<dbReference type="Pfam" id="PF01521">
    <property type="entry name" value="Fe-S_biosyn"/>
    <property type="match status" value="1"/>
</dbReference>
<feature type="region of interest" description="Disordered" evidence="1">
    <location>
        <begin position="94"/>
        <end position="121"/>
    </location>
</feature>
<gene>
    <name evidence="3" type="ORF">GZ085_00765</name>
</gene>
<dbReference type="EMBL" id="JAAFGW010000006">
    <property type="protein sequence ID" value="NDP46923.1"/>
    <property type="molecule type" value="Genomic_DNA"/>
</dbReference>
<dbReference type="Proteomes" id="UP000483432">
    <property type="component" value="Unassembled WGS sequence"/>
</dbReference>
<dbReference type="AlphaFoldDB" id="A0A7C9P498"/>
<organism evidence="3 4">
    <name type="scientific">Sulfuriferula multivorans</name>
    <dbReference type="NCBI Taxonomy" id="1559896"/>
    <lineage>
        <taxon>Bacteria</taxon>
        <taxon>Pseudomonadati</taxon>
        <taxon>Pseudomonadota</taxon>
        <taxon>Betaproteobacteria</taxon>
        <taxon>Nitrosomonadales</taxon>
        <taxon>Sulfuricellaceae</taxon>
        <taxon>Sulfuriferula</taxon>
    </lineage>
</organism>
<dbReference type="Gene3D" id="2.60.300.12">
    <property type="entry name" value="HesB-like domain"/>
    <property type="match status" value="1"/>
</dbReference>
<evidence type="ECO:0000313" key="3">
    <source>
        <dbReference type="EMBL" id="NDP46923.1"/>
    </source>
</evidence>
<comment type="caution">
    <text evidence="3">The sequence shown here is derived from an EMBL/GenBank/DDBJ whole genome shotgun (WGS) entry which is preliminary data.</text>
</comment>
<dbReference type="InterPro" id="IPR035903">
    <property type="entry name" value="HesB-like_dom_sf"/>
</dbReference>
<dbReference type="SUPFAM" id="SSF89360">
    <property type="entry name" value="HesB-like domain"/>
    <property type="match status" value="1"/>
</dbReference>
<evidence type="ECO:0000256" key="1">
    <source>
        <dbReference type="SAM" id="MobiDB-lite"/>
    </source>
</evidence>
<feature type="domain" description="Core" evidence="2">
    <location>
        <begin position="2"/>
        <end position="80"/>
    </location>
</feature>
<protein>
    <recommendedName>
        <fullName evidence="2">Core domain-containing protein</fullName>
    </recommendedName>
</protein>